<dbReference type="EMBL" id="JBBPFD010000006">
    <property type="protein sequence ID" value="KAK7922137.1"/>
    <property type="molecule type" value="Genomic_DNA"/>
</dbReference>
<gene>
    <name evidence="1" type="ORF">WMY93_009039</name>
</gene>
<protein>
    <submittedName>
        <fullName evidence="1">Uncharacterized protein</fullName>
    </submittedName>
</protein>
<evidence type="ECO:0000313" key="2">
    <source>
        <dbReference type="Proteomes" id="UP001460270"/>
    </source>
</evidence>
<reference evidence="2" key="1">
    <citation type="submission" date="2024-04" db="EMBL/GenBank/DDBJ databases">
        <title>Salinicola lusitanus LLJ914,a marine bacterium isolated from the Okinawa Trough.</title>
        <authorList>
            <person name="Li J."/>
        </authorList>
    </citation>
    <scope>NUCLEOTIDE SEQUENCE [LARGE SCALE GENOMIC DNA]</scope>
</reference>
<name>A0AAW0PFJ1_9GOBI</name>
<evidence type="ECO:0000313" key="1">
    <source>
        <dbReference type="EMBL" id="KAK7922137.1"/>
    </source>
</evidence>
<dbReference type="Proteomes" id="UP001460270">
    <property type="component" value="Unassembled WGS sequence"/>
</dbReference>
<comment type="caution">
    <text evidence="1">The sequence shown here is derived from an EMBL/GenBank/DDBJ whole genome shotgun (WGS) entry which is preliminary data.</text>
</comment>
<dbReference type="AlphaFoldDB" id="A0AAW0PFJ1"/>
<sequence length="104" mass="11957">MLKDHIRELVHQVSVMSEEQRRREEQDEPTALRRKYELELVNLKVEALLVRSCRSSSVMPCVPLWHTQKPLLPPPPPPLFPSPLCAPNPAHTPVARPFPCLHEN</sequence>
<proteinExistence type="predicted"/>
<keyword evidence="2" id="KW-1185">Reference proteome</keyword>
<accession>A0AAW0PFJ1</accession>
<organism evidence="1 2">
    <name type="scientific">Mugilogobius chulae</name>
    <name type="common">yellowstripe goby</name>
    <dbReference type="NCBI Taxonomy" id="88201"/>
    <lineage>
        <taxon>Eukaryota</taxon>
        <taxon>Metazoa</taxon>
        <taxon>Chordata</taxon>
        <taxon>Craniata</taxon>
        <taxon>Vertebrata</taxon>
        <taxon>Euteleostomi</taxon>
        <taxon>Actinopterygii</taxon>
        <taxon>Neopterygii</taxon>
        <taxon>Teleostei</taxon>
        <taxon>Neoteleostei</taxon>
        <taxon>Acanthomorphata</taxon>
        <taxon>Gobiaria</taxon>
        <taxon>Gobiiformes</taxon>
        <taxon>Gobioidei</taxon>
        <taxon>Gobiidae</taxon>
        <taxon>Gobionellinae</taxon>
        <taxon>Mugilogobius</taxon>
    </lineage>
</organism>